<dbReference type="FunFam" id="3.30.590.10:FF:000005">
    <property type="entry name" value="Probable glutamine synthetase"/>
    <property type="match status" value="1"/>
</dbReference>
<feature type="domain" description="GS catalytic" evidence="8">
    <location>
        <begin position="120"/>
        <end position="456"/>
    </location>
</feature>
<dbReference type="RefSeq" id="WP_125014160.1">
    <property type="nucleotide sequence ID" value="NZ_QWEZ01000001.1"/>
</dbReference>
<proteinExistence type="inferred from homology"/>
<evidence type="ECO:0000256" key="1">
    <source>
        <dbReference type="ARBA" id="ARBA00009897"/>
    </source>
</evidence>
<dbReference type="AlphaFoldDB" id="A0A3P3VM21"/>
<sequence length="456" mass="51471">MAGKLTLEELKSEVNNGQIDTVLACQVDMQGRLMGKRFQAEFFVDSAWQETHSCNYLQATDMEMETVPGYQSTSWEAGYGDYVMKPDLGTLRRIPWLEGTALVLCDLLDHHTHQEVAHSPRAILKKQIARLHAMGMKPYMATELEFFLFRDSFEQAHAKGYRNLELISPYNEDYHIFQTTKEENVMRAIRNGLQGANIPVENSKGEAAAGQEEINVRYAEALTMADNHAIIKNACKEIAWQQGHAVSFMAKWHFDTAGSSSHVHQSLWSLEGTPLFYDREAEHGMSPLMRQYMAGLLHNASDITYFLAPCINSYKRFVEGTFAPTKAIWSLDNRTAGYRVCGENSKSVRVECRVGGADLNPYLAMAALIAAGIDGIENQRELEPEFKGDAYKGGAEVREIPTTLRHAADALEQSTLLRSAFGDAVVDHYVHAARWEQLEYDRRVTDWEVQRGFERA</sequence>
<keyword evidence="2" id="KW-0436">Ligase</keyword>
<evidence type="ECO:0000313" key="10">
    <source>
        <dbReference type="Proteomes" id="UP000280792"/>
    </source>
</evidence>
<reference evidence="9 10" key="1">
    <citation type="submission" date="2018-08" db="EMBL/GenBank/DDBJ databases">
        <authorList>
            <person name="Khan S.A."/>
        </authorList>
    </citation>
    <scope>NUCLEOTIDE SEQUENCE [LARGE SCALE GENOMIC DNA]</scope>
    <source>
        <strain evidence="9 10">GTF-13</strain>
    </source>
</reference>
<dbReference type="Proteomes" id="UP000280792">
    <property type="component" value="Unassembled WGS sequence"/>
</dbReference>
<dbReference type="SUPFAM" id="SSF54368">
    <property type="entry name" value="Glutamine synthetase, N-terminal domain"/>
    <property type="match status" value="1"/>
</dbReference>
<comment type="similarity">
    <text evidence="1 5 6">Belongs to the glutamine synthetase family.</text>
</comment>
<name>A0A3P3VM21_9GAMM</name>
<dbReference type="PROSITE" id="PS51986">
    <property type="entry name" value="GS_BETA_GRASP"/>
    <property type="match status" value="1"/>
</dbReference>
<dbReference type="GO" id="GO:0006542">
    <property type="term" value="P:glutamine biosynthetic process"/>
    <property type="evidence" value="ECO:0007669"/>
    <property type="project" value="InterPro"/>
</dbReference>
<dbReference type="PANTHER" id="PTHR43785:SF12">
    <property type="entry name" value="TYPE-1 GLUTAMINE SYNTHETASE 2"/>
    <property type="match status" value="1"/>
</dbReference>
<dbReference type="PANTHER" id="PTHR43785">
    <property type="entry name" value="GAMMA-GLUTAMYLPUTRESCINE SYNTHETASE"/>
    <property type="match status" value="1"/>
</dbReference>
<dbReference type="Gene3D" id="3.30.590.10">
    <property type="entry name" value="Glutamine synthetase/guanido kinase, catalytic domain"/>
    <property type="match status" value="1"/>
</dbReference>
<dbReference type="GO" id="GO:0004356">
    <property type="term" value="F:glutamine synthetase activity"/>
    <property type="evidence" value="ECO:0007669"/>
    <property type="project" value="InterPro"/>
</dbReference>
<dbReference type="Gene3D" id="3.10.20.70">
    <property type="entry name" value="Glutamine synthetase, N-terminal domain"/>
    <property type="match status" value="1"/>
</dbReference>
<feature type="domain" description="GS beta-grasp" evidence="7">
    <location>
        <begin position="17"/>
        <end position="112"/>
    </location>
</feature>
<dbReference type="InterPro" id="IPR008147">
    <property type="entry name" value="Gln_synt_N"/>
</dbReference>
<evidence type="ECO:0000313" key="9">
    <source>
        <dbReference type="EMBL" id="RRJ83821.1"/>
    </source>
</evidence>
<dbReference type="SMART" id="SM01230">
    <property type="entry name" value="Gln-synt_C"/>
    <property type="match status" value="1"/>
</dbReference>
<keyword evidence="10" id="KW-1185">Reference proteome</keyword>
<dbReference type="InterPro" id="IPR036651">
    <property type="entry name" value="Gln_synt_N_sf"/>
</dbReference>
<keyword evidence="4" id="KW-0067">ATP-binding</keyword>
<comment type="caution">
    <text evidence="9">The sequence shown here is derived from an EMBL/GenBank/DDBJ whole genome shotgun (WGS) entry which is preliminary data.</text>
</comment>
<dbReference type="EMBL" id="QWEZ01000001">
    <property type="protein sequence ID" value="RRJ83821.1"/>
    <property type="molecule type" value="Genomic_DNA"/>
</dbReference>
<accession>A0A3P3VM21</accession>
<dbReference type="GO" id="GO:0005524">
    <property type="term" value="F:ATP binding"/>
    <property type="evidence" value="ECO:0007669"/>
    <property type="project" value="UniProtKB-KW"/>
</dbReference>
<evidence type="ECO:0000259" key="7">
    <source>
        <dbReference type="PROSITE" id="PS51986"/>
    </source>
</evidence>
<evidence type="ECO:0000256" key="5">
    <source>
        <dbReference type="PROSITE-ProRule" id="PRU01330"/>
    </source>
</evidence>
<dbReference type="InterPro" id="IPR014746">
    <property type="entry name" value="Gln_synth/guanido_kin_cat_dom"/>
</dbReference>
<dbReference type="InterPro" id="IPR008146">
    <property type="entry name" value="Gln_synth_cat_dom"/>
</dbReference>
<dbReference type="Pfam" id="PF00120">
    <property type="entry name" value="Gln-synt_C"/>
    <property type="match status" value="1"/>
</dbReference>
<dbReference type="PROSITE" id="PS51987">
    <property type="entry name" value="GS_CATALYTIC"/>
    <property type="match status" value="1"/>
</dbReference>
<evidence type="ECO:0000256" key="3">
    <source>
        <dbReference type="ARBA" id="ARBA00022741"/>
    </source>
</evidence>
<dbReference type="GO" id="GO:0006576">
    <property type="term" value="P:biogenic amine metabolic process"/>
    <property type="evidence" value="ECO:0007669"/>
    <property type="project" value="UniProtKB-ARBA"/>
</dbReference>
<dbReference type="GO" id="GO:0042402">
    <property type="term" value="P:biogenic amine catabolic process"/>
    <property type="evidence" value="ECO:0007669"/>
    <property type="project" value="UniProtKB-ARBA"/>
</dbReference>
<gene>
    <name evidence="9" type="ORF">D0544_01500</name>
</gene>
<evidence type="ECO:0000259" key="8">
    <source>
        <dbReference type="PROSITE" id="PS51987"/>
    </source>
</evidence>
<evidence type="ECO:0000256" key="4">
    <source>
        <dbReference type="ARBA" id="ARBA00022840"/>
    </source>
</evidence>
<evidence type="ECO:0000256" key="2">
    <source>
        <dbReference type="ARBA" id="ARBA00022598"/>
    </source>
</evidence>
<dbReference type="SUPFAM" id="SSF55931">
    <property type="entry name" value="Glutamine synthetase/guanido kinase"/>
    <property type="match status" value="1"/>
</dbReference>
<evidence type="ECO:0000256" key="6">
    <source>
        <dbReference type="RuleBase" id="RU000384"/>
    </source>
</evidence>
<keyword evidence="3" id="KW-0547">Nucleotide-binding</keyword>
<reference evidence="9 10" key="2">
    <citation type="submission" date="2018-12" db="EMBL/GenBank/DDBJ databases">
        <title>Simiduia agarivorans gen. nov., sp. nov., a marine, agarolytic bacterium isolated from shallow coastal water from Keelung, Taiwan.</title>
        <authorList>
            <person name="Shieh W.Y."/>
        </authorList>
    </citation>
    <scope>NUCLEOTIDE SEQUENCE [LARGE SCALE GENOMIC DNA]</scope>
    <source>
        <strain evidence="9 10">GTF-13</strain>
    </source>
</reference>
<organism evidence="9 10">
    <name type="scientific">Aestuariirhabdus litorea</name>
    <dbReference type="NCBI Taxonomy" id="2528527"/>
    <lineage>
        <taxon>Bacteria</taxon>
        <taxon>Pseudomonadati</taxon>
        <taxon>Pseudomonadota</taxon>
        <taxon>Gammaproteobacteria</taxon>
        <taxon>Oceanospirillales</taxon>
        <taxon>Aestuariirhabdaceae</taxon>
        <taxon>Aestuariirhabdus</taxon>
    </lineage>
</organism>
<protein>
    <submittedName>
        <fullName evidence="9">Glutamine synthetase</fullName>
    </submittedName>
</protein>